<keyword evidence="4" id="KW-1185">Reference proteome</keyword>
<evidence type="ECO:0000256" key="1">
    <source>
        <dbReference type="SAM" id="Phobius"/>
    </source>
</evidence>
<evidence type="ECO:0000313" key="3">
    <source>
        <dbReference type="EMBL" id="WOG97899.1"/>
    </source>
</evidence>
<proteinExistence type="predicted"/>
<evidence type="ECO:0000313" key="4">
    <source>
        <dbReference type="Proteomes" id="UP000077755"/>
    </source>
</evidence>
<dbReference type="EMBL" id="CP093346">
    <property type="protein sequence ID" value="WOG97899.1"/>
    <property type="molecule type" value="Genomic_DNA"/>
</dbReference>
<dbReference type="InterPro" id="IPR058888">
    <property type="entry name" value="LLG1-like"/>
</dbReference>
<keyword evidence="1" id="KW-0812">Transmembrane</keyword>
<dbReference type="KEGG" id="dcr:108218624"/>
<organism evidence="3 4">
    <name type="scientific">Daucus carota subsp. sativus</name>
    <name type="common">Carrot</name>
    <dbReference type="NCBI Taxonomy" id="79200"/>
    <lineage>
        <taxon>Eukaryota</taxon>
        <taxon>Viridiplantae</taxon>
        <taxon>Streptophyta</taxon>
        <taxon>Embryophyta</taxon>
        <taxon>Tracheophyta</taxon>
        <taxon>Spermatophyta</taxon>
        <taxon>Magnoliopsida</taxon>
        <taxon>eudicotyledons</taxon>
        <taxon>Gunneridae</taxon>
        <taxon>Pentapetalae</taxon>
        <taxon>asterids</taxon>
        <taxon>campanulids</taxon>
        <taxon>Apiales</taxon>
        <taxon>Apiaceae</taxon>
        <taxon>Apioideae</taxon>
        <taxon>Scandiceae</taxon>
        <taxon>Daucinae</taxon>
        <taxon>Daucus</taxon>
        <taxon>Daucus sect. Daucus</taxon>
    </lineage>
</organism>
<dbReference type="InterPro" id="IPR039307">
    <property type="entry name" value="LORELEI-like"/>
</dbReference>
<dbReference type="PANTHER" id="PTHR31533">
    <property type="entry name" value="GPI-ANCHORED PROTEIN LLG1-RELATED-RELATED"/>
    <property type="match status" value="1"/>
</dbReference>
<keyword evidence="1" id="KW-0472">Membrane</keyword>
<reference evidence="3" key="1">
    <citation type="journal article" date="2016" name="Nat. Genet.">
        <title>A high-quality carrot genome assembly provides new insights into carotenoid accumulation and asterid genome evolution.</title>
        <authorList>
            <person name="Iorizzo M."/>
            <person name="Ellison S."/>
            <person name="Senalik D."/>
            <person name="Zeng P."/>
            <person name="Satapoomin P."/>
            <person name="Huang J."/>
            <person name="Bowman M."/>
            <person name="Iovene M."/>
            <person name="Sanseverino W."/>
            <person name="Cavagnaro P."/>
            <person name="Yildiz M."/>
            <person name="Macko-Podgorni A."/>
            <person name="Moranska E."/>
            <person name="Grzebelus E."/>
            <person name="Grzebelus D."/>
            <person name="Ashrafi H."/>
            <person name="Zheng Z."/>
            <person name="Cheng S."/>
            <person name="Spooner D."/>
            <person name="Van Deynze A."/>
            <person name="Simon P."/>
        </authorList>
    </citation>
    <scope>NUCLEOTIDE SEQUENCE</scope>
    <source>
        <tissue evidence="3">Leaf</tissue>
    </source>
</reference>
<protein>
    <recommendedName>
        <fullName evidence="2">GPI-anchored protein LLG1-like domain-containing protein</fullName>
    </recommendedName>
</protein>
<sequence length="171" mass="18928">MAGSCVSSSSYFIIVMFFSISLFADLSTSTFISDDIFESHASIGRNLLQAKKACPVDFENKNYTIITSQCKGPNYQPKPCCDSLKEFACPYTDELNDLSNSCSDTMFSYITTKGNYPAGLFSSFCREGKEGLDCSSYTPPDSAKDASDSNTWNQFQLLMLTAFLVVSFFVF</sequence>
<dbReference type="Pfam" id="PF26578">
    <property type="entry name" value="LLG1"/>
    <property type="match status" value="1"/>
</dbReference>
<dbReference type="PANTHER" id="PTHR31533:SF2">
    <property type="entry name" value="GPI-ANCHORED PROTEIN LLG1"/>
    <property type="match status" value="1"/>
</dbReference>
<dbReference type="AlphaFoldDB" id="A0AAF0WYF0"/>
<accession>A0AAF0WYF0</accession>
<evidence type="ECO:0000259" key="2">
    <source>
        <dbReference type="Pfam" id="PF26578"/>
    </source>
</evidence>
<feature type="domain" description="GPI-anchored protein LLG1-like" evidence="2">
    <location>
        <begin position="56"/>
        <end position="133"/>
    </location>
</feature>
<name>A0AAF0WYF0_DAUCS</name>
<reference evidence="3" key="2">
    <citation type="submission" date="2022-03" db="EMBL/GenBank/DDBJ databases">
        <title>Draft title - Genomic analysis of global carrot germplasm unveils the trajectory of domestication and the origin of high carotenoid orange carrot.</title>
        <authorList>
            <person name="Iorizzo M."/>
            <person name="Ellison S."/>
            <person name="Senalik D."/>
            <person name="Macko-Podgorni A."/>
            <person name="Grzebelus D."/>
            <person name="Bostan H."/>
            <person name="Rolling W."/>
            <person name="Curaba J."/>
            <person name="Simon P."/>
        </authorList>
    </citation>
    <scope>NUCLEOTIDE SEQUENCE</scope>
    <source>
        <tissue evidence="3">Leaf</tissue>
    </source>
</reference>
<feature type="transmembrane region" description="Helical" evidence="1">
    <location>
        <begin position="12"/>
        <end position="32"/>
    </location>
</feature>
<dbReference type="Proteomes" id="UP000077755">
    <property type="component" value="Chromosome 4"/>
</dbReference>
<gene>
    <name evidence="3" type="ORF">DCAR_0417240</name>
</gene>
<feature type="transmembrane region" description="Helical" evidence="1">
    <location>
        <begin position="152"/>
        <end position="170"/>
    </location>
</feature>
<keyword evidence="1" id="KW-1133">Transmembrane helix</keyword>